<dbReference type="InterPro" id="IPR038765">
    <property type="entry name" value="Papain-like_cys_pep_sf"/>
</dbReference>
<feature type="binding site" evidence="8">
    <location>
        <position position="428"/>
    </location>
    <ligand>
        <name>Ca(2+)</name>
        <dbReference type="ChEBI" id="CHEBI:29108"/>
    </ligand>
</feature>
<dbReference type="Pfam" id="PF01841">
    <property type="entry name" value="Transglut_core"/>
    <property type="match status" value="1"/>
</dbReference>
<feature type="binding site" evidence="8">
    <location>
        <position position="483"/>
    </location>
    <ligand>
        <name>Ca(2+)</name>
        <dbReference type="ChEBI" id="CHEBI:29108"/>
    </ligand>
</feature>
<feature type="region of interest" description="Disordered" evidence="9">
    <location>
        <begin position="733"/>
        <end position="753"/>
    </location>
</feature>
<dbReference type="EC" id="2.3.2.13" evidence="6"/>
<sequence>MGDVSSRLRGDDDDGQPGRPDEPVRVRSVDMYVSYNAEQHFTKGFHRTKSEKPAPVLRRGQTFAMVANLSRPFNTQTDSLSLFFGIKGVDRTSYNKNAVAMVPVSFTEGDTLATNAWGAVVRKSEDKSLLIEVMTPADCIVGAWIMDLDTKLRSQRESPGLRYTYPDLIYILFNPWCKDDTVYIENPDLRFEYVLMHVGAIWRGSYQNLRPCHWKYGHFEENVLDCCLYLLTNVGKLKLPACADPVLVARHVSAVVNSSDDQGVLMGNWSQNFAGGVPPISWTGSNAILQQYYKTKKPVKFGQCWVFAGVTTAVCRALGIPARTVTNYYSAHDTHASATVDQFVDANGKAVDKLNTDSVWNFHVWNEVWMKRPDLSKGGEYDGWQVIDGTPQEMSGGIFSCGPASVKAIRSGELTRPYDGTFVFAEVNADQAYWRYDSPQKPLKLLRKCTDKIGQFISTKAVGAWKREDVTHEYKFEEGTKEERDVVLKALRENNHAYARYYLNDHLDDVCFTIEPLKDVLIGSSITVRAKCCNKSRSKNYSCKVNLRIETMSYTGITKRVLRHQQFNLNLHPTVEETVTLQVNYQDYLKDAQDQAIFKITLMANVPEVKYDFITQEDFMLRVPDIVIKAHGDVVVGKPQTFTASFQNPLPHKLNRCYFAIEGPGLKQPYYLALKEGVHPRSEAWVDFQLTPATAGPRSVAAKFLSRELHDVEGFLEVLVKGGAETTNGVNNTVNAVSPVSPANPVSPAGTAE</sequence>
<keyword evidence="2 11" id="KW-0808">Transferase</keyword>
<evidence type="ECO:0000256" key="9">
    <source>
        <dbReference type="SAM" id="MobiDB-lite"/>
    </source>
</evidence>
<dbReference type="SMART" id="SM00460">
    <property type="entry name" value="TGc"/>
    <property type="match status" value="1"/>
</dbReference>
<dbReference type="PANTHER" id="PTHR11590:SF69">
    <property type="entry name" value="RE08173P"/>
    <property type="match status" value="1"/>
</dbReference>
<keyword evidence="5 11" id="KW-0012">Acyltransferase</keyword>
<comment type="similarity">
    <text evidence="1">Belongs to the transglutaminase superfamily. Transglutaminase family.</text>
</comment>
<dbReference type="PANTHER" id="PTHR11590">
    <property type="entry name" value="PROTEIN-GLUTAMINE GAMMA-GLUTAMYLTRANSFERASE"/>
    <property type="match status" value="1"/>
</dbReference>
<feature type="region of interest" description="Disordered" evidence="9">
    <location>
        <begin position="1"/>
        <end position="23"/>
    </location>
</feature>
<evidence type="ECO:0000256" key="6">
    <source>
        <dbReference type="ARBA" id="ARBA00024222"/>
    </source>
</evidence>
<dbReference type="InterPro" id="IPR002931">
    <property type="entry name" value="Transglutaminase-like"/>
</dbReference>
<accession>A0A2S0BZ00</accession>
<evidence type="ECO:0000256" key="1">
    <source>
        <dbReference type="ARBA" id="ARBA00005968"/>
    </source>
</evidence>
<feature type="active site" evidence="7">
    <location>
        <position position="363"/>
    </location>
</feature>
<dbReference type="InterPro" id="IPR023608">
    <property type="entry name" value="Transglutaminase_animal"/>
</dbReference>
<dbReference type="Pfam" id="PF00927">
    <property type="entry name" value="Transglut_C"/>
    <property type="match status" value="2"/>
</dbReference>
<comment type="cofactor">
    <cofactor evidence="8">
        <name>Ca(2+)</name>
        <dbReference type="ChEBI" id="CHEBI:29108"/>
    </cofactor>
    <text evidence="8">Binds 1 Ca(2+) ion per subunit.</text>
</comment>
<evidence type="ECO:0000256" key="2">
    <source>
        <dbReference type="ARBA" id="ARBA00022679"/>
    </source>
</evidence>
<dbReference type="GO" id="GO:0003810">
    <property type="term" value="F:protein-glutamine gamma-glutamyltransferase activity"/>
    <property type="evidence" value="ECO:0007669"/>
    <property type="project" value="UniProtKB-EC"/>
</dbReference>
<dbReference type="InterPro" id="IPR050779">
    <property type="entry name" value="Transglutaminase"/>
</dbReference>
<evidence type="ECO:0000256" key="4">
    <source>
        <dbReference type="ARBA" id="ARBA00022837"/>
    </source>
</evidence>
<dbReference type="AlphaFoldDB" id="A0A2S0BZ00"/>
<feature type="domain" description="Transglutaminase-like" evidence="10">
    <location>
        <begin position="296"/>
        <end position="391"/>
    </location>
</feature>
<dbReference type="InterPro" id="IPR014756">
    <property type="entry name" value="Ig_E-set"/>
</dbReference>
<dbReference type="Gene3D" id="3.90.260.10">
    <property type="entry name" value="Transglutaminase-like"/>
    <property type="match status" value="1"/>
</dbReference>
<dbReference type="Pfam" id="PF00868">
    <property type="entry name" value="Transglut_N"/>
    <property type="match status" value="1"/>
</dbReference>
<name>A0A2S0BZ00_HAELO</name>
<feature type="binding site" evidence="8">
    <location>
        <position position="430"/>
    </location>
    <ligand>
        <name>Ca(2+)</name>
        <dbReference type="ChEBI" id="CHEBI:29108"/>
    </ligand>
</feature>
<keyword evidence="3 8" id="KW-0479">Metal-binding</keyword>
<feature type="active site" evidence="7">
    <location>
        <position position="304"/>
    </location>
</feature>
<feature type="active site" evidence="7">
    <location>
        <position position="388"/>
    </location>
</feature>
<dbReference type="SUPFAM" id="SSF54001">
    <property type="entry name" value="Cysteine proteinases"/>
    <property type="match status" value="1"/>
</dbReference>
<feature type="compositionally biased region" description="Basic and acidic residues" evidence="9">
    <location>
        <begin position="1"/>
        <end position="10"/>
    </location>
</feature>
<dbReference type="InterPro" id="IPR008958">
    <property type="entry name" value="Transglutaminase_C"/>
</dbReference>
<organism evidence="11">
    <name type="scientific">Haemaphysalis longicornis</name>
    <name type="common">Bush tick</name>
    <dbReference type="NCBI Taxonomy" id="44386"/>
    <lineage>
        <taxon>Eukaryota</taxon>
        <taxon>Metazoa</taxon>
        <taxon>Ecdysozoa</taxon>
        <taxon>Arthropoda</taxon>
        <taxon>Chelicerata</taxon>
        <taxon>Arachnida</taxon>
        <taxon>Acari</taxon>
        <taxon>Parasitiformes</taxon>
        <taxon>Ixodida</taxon>
        <taxon>Ixodoidea</taxon>
        <taxon>Ixodidae</taxon>
        <taxon>Haemaphysalinae</taxon>
        <taxon>Haemaphysalis</taxon>
    </lineage>
</organism>
<evidence type="ECO:0000256" key="5">
    <source>
        <dbReference type="ARBA" id="ARBA00023315"/>
    </source>
</evidence>
<dbReference type="InterPro" id="IPR001102">
    <property type="entry name" value="Transglutaminase_N"/>
</dbReference>
<dbReference type="FunFam" id="3.90.260.10:FF:000001">
    <property type="entry name" value="Protein-glutamine gamma-glutamyltransferase 2"/>
    <property type="match status" value="1"/>
</dbReference>
<dbReference type="InterPro" id="IPR013783">
    <property type="entry name" value="Ig-like_fold"/>
</dbReference>
<dbReference type="SUPFAM" id="SSF81296">
    <property type="entry name" value="E set domains"/>
    <property type="match status" value="1"/>
</dbReference>
<keyword evidence="4 8" id="KW-0106">Calcium</keyword>
<evidence type="ECO:0000313" key="11">
    <source>
        <dbReference type="EMBL" id="ANK58178.1"/>
    </source>
</evidence>
<protein>
    <recommendedName>
        <fullName evidence="6">protein-glutamine gamma-glutamyltransferase</fullName>
        <ecNumber evidence="6">2.3.2.13</ecNumber>
    </recommendedName>
</protein>
<dbReference type="Gene3D" id="2.60.40.10">
    <property type="entry name" value="Immunoglobulins"/>
    <property type="match status" value="3"/>
</dbReference>
<dbReference type="InterPro" id="IPR036238">
    <property type="entry name" value="Transglutaminase_C_sf"/>
</dbReference>
<feature type="binding site" evidence="8">
    <location>
        <position position="478"/>
    </location>
    <ligand>
        <name>Ca(2+)</name>
        <dbReference type="ChEBI" id="CHEBI:29108"/>
    </ligand>
</feature>
<dbReference type="PIRSF" id="PIRSF000459">
    <property type="entry name" value="TGM_EBP42"/>
    <property type="match status" value="1"/>
</dbReference>
<proteinExistence type="evidence at transcript level"/>
<dbReference type="EMBL" id="KX159300">
    <property type="protein sequence ID" value="ANK58178.1"/>
    <property type="molecule type" value="mRNA"/>
</dbReference>
<reference evidence="11" key="1">
    <citation type="submission" date="2016-04" db="EMBL/GenBank/DDBJ databases">
        <authorList>
            <person name="Evans L.H."/>
            <person name="Alamgir A."/>
            <person name="Owens N."/>
            <person name="Weber N.D."/>
            <person name="Virtaneva K."/>
            <person name="Barbian K."/>
            <person name="Babar A."/>
            <person name="Rosenke K."/>
        </authorList>
    </citation>
    <scope>NUCLEOTIDE SEQUENCE</scope>
    <source>
        <strain evidence="11">Shanghai</strain>
    </source>
</reference>
<evidence type="ECO:0000256" key="7">
    <source>
        <dbReference type="PIRSR" id="PIRSR000459-1"/>
    </source>
</evidence>
<evidence type="ECO:0000256" key="8">
    <source>
        <dbReference type="PIRSR" id="PIRSR000459-2"/>
    </source>
</evidence>
<dbReference type="OrthoDB" id="437511at2759"/>
<dbReference type="SUPFAM" id="SSF49309">
    <property type="entry name" value="Transglutaminase, two C-terminal domains"/>
    <property type="match status" value="2"/>
</dbReference>
<dbReference type="GO" id="GO:0046872">
    <property type="term" value="F:metal ion binding"/>
    <property type="evidence" value="ECO:0007669"/>
    <property type="project" value="UniProtKB-KW"/>
</dbReference>
<dbReference type="VEuPathDB" id="VectorBase:HLOH_043132"/>
<evidence type="ECO:0000256" key="3">
    <source>
        <dbReference type="ARBA" id="ARBA00022723"/>
    </source>
</evidence>
<dbReference type="InterPro" id="IPR036985">
    <property type="entry name" value="Transglutaminase-like_sf"/>
</dbReference>
<dbReference type="FunFam" id="2.60.40.10:FF:000090">
    <property type="entry name" value="Protein-glutamine gamma-glutamyltransferase 2"/>
    <property type="match status" value="1"/>
</dbReference>
<evidence type="ECO:0000259" key="10">
    <source>
        <dbReference type="SMART" id="SM00460"/>
    </source>
</evidence>